<feature type="transmembrane region" description="Helical" evidence="1">
    <location>
        <begin position="99"/>
        <end position="124"/>
    </location>
</feature>
<protein>
    <submittedName>
        <fullName evidence="2">Uncharacterized protein</fullName>
    </submittedName>
</protein>
<dbReference type="NCBIfam" id="NF046002">
    <property type="entry name" value="MAG3450_fam"/>
    <property type="match status" value="1"/>
</dbReference>
<reference evidence="2" key="1">
    <citation type="submission" date="2021-06" db="EMBL/GenBank/DDBJ databases">
        <title>Novel Mycoplasma species detected in California sea lions (Zalophus californianus) from the USA.</title>
        <authorList>
            <person name="Volokhov D.V."/>
            <person name="Furtak V.A."/>
            <person name="Zagorodnyaya T.A."/>
        </authorList>
    </citation>
    <scope>NUCLEOTIDE SEQUENCE [LARGE SCALE GENOMIC DNA]</scope>
    <source>
        <strain evidence="2">CSL 4779</strain>
    </source>
</reference>
<feature type="transmembrane region" description="Helical" evidence="1">
    <location>
        <begin position="40"/>
        <end position="64"/>
    </location>
</feature>
<gene>
    <name evidence="2" type="ORF">KQ878_03185</name>
</gene>
<keyword evidence="1" id="KW-0472">Membrane</keyword>
<feature type="transmembrane region" description="Helical" evidence="1">
    <location>
        <begin position="71"/>
        <end position="93"/>
    </location>
</feature>
<comment type="caution">
    <text evidence="2">The sequence shown here is derived from an EMBL/GenBank/DDBJ whole genome shotgun (WGS) entry which is preliminary data.</text>
</comment>
<dbReference type="EMBL" id="JAHMHK010000006">
    <property type="protein sequence ID" value="MBU4693870.1"/>
    <property type="molecule type" value="Genomic_DNA"/>
</dbReference>
<keyword evidence="3" id="KW-1185">Reference proteome</keyword>
<sequence length="127" mass="14425">MSKYAPLRAIFFISLLEVLPLLIMWLIGTNDFQGQKIFNHWVIIFVPLAIFIVALTLGVILIYFRIINLKSMTYIVPIGLMFLAMIFTSFTSLNISLRVIISLAAAIFSTIISHFIITALNTWIKNS</sequence>
<feature type="transmembrane region" description="Helical" evidence="1">
    <location>
        <begin position="7"/>
        <end position="28"/>
    </location>
</feature>
<keyword evidence="1" id="KW-1133">Transmembrane helix</keyword>
<dbReference type="Proteomes" id="UP000812267">
    <property type="component" value="Unassembled WGS sequence"/>
</dbReference>
<evidence type="ECO:0000313" key="3">
    <source>
        <dbReference type="Proteomes" id="UP000812267"/>
    </source>
</evidence>
<accession>A0ABS6DS74</accession>
<keyword evidence="1" id="KW-0812">Transmembrane</keyword>
<evidence type="ECO:0000313" key="2">
    <source>
        <dbReference type="EMBL" id="MBU4693870.1"/>
    </source>
</evidence>
<organism evidence="2 3">
    <name type="scientific">Mycoplasma zalophidermidis</name>
    <dbReference type="NCBI Taxonomy" id="398174"/>
    <lineage>
        <taxon>Bacteria</taxon>
        <taxon>Bacillati</taxon>
        <taxon>Mycoplasmatota</taxon>
        <taxon>Mollicutes</taxon>
        <taxon>Mycoplasmataceae</taxon>
        <taxon>Mycoplasma</taxon>
    </lineage>
</organism>
<evidence type="ECO:0000256" key="1">
    <source>
        <dbReference type="SAM" id="Phobius"/>
    </source>
</evidence>
<name>A0ABS6DS74_9MOLU</name>
<dbReference type="RefSeq" id="WP_216567922.1">
    <property type="nucleotide sequence ID" value="NZ_JAHMHK010000006.1"/>
</dbReference>
<proteinExistence type="predicted"/>